<evidence type="ECO:0000259" key="2">
    <source>
        <dbReference type="Pfam" id="PF21762"/>
    </source>
</evidence>
<feature type="region of interest" description="Disordered" evidence="1">
    <location>
        <begin position="1075"/>
        <end position="1102"/>
    </location>
</feature>
<evidence type="ECO:0000313" key="3">
    <source>
        <dbReference type="EMBL" id="KAK0534642.1"/>
    </source>
</evidence>
<feature type="region of interest" description="Disordered" evidence="1">
    <location>
        <begin position="1"/>
        <end position="103"/>
    </location>
</feature>
<evidence type="ECO:0000256" key="1">
    <source>
        <dbReference type="SAM" id="MobiDB-lite"/>
    </source>
</evidence>
<feature type="compositionally biased region" description="Low complexity" evidence="1">
    <location>
        <begin position="34"/>
        <end position="49"/>
    </location>
</feature>
<dbReference type="InterPro" id="IPR040151">
    <property type="entry name" value="Gfd2/YDR514C-like"/>
</dbReference>
<sequence>MDEQQHNKNNNNRRGASRESSYRSATAGSDGRFQQYEHQQQYQHQYQHQPSASVAGSGYGDGRRYDDRRGGPAPVPSSSSSSSRPAPHDSGSISGDPSAPAERPPWQVELDALAAALRNRSANFLCIQAVPFDHNPNEIIEYGWSYPDPTRPHAPLEEALITMHCIPQEFVKRRNGMLSQDTRDFFNFGAHSRDLDEDSDKWNALRTQRLPQHEILERIEATIQRLVKDKRPLYIVVHGSKRGLGALYDAGMNTVEWGKTAFGTMEEDDYVALDMNMNLSELNALHQEIRLAKDREKAEQVRREQEESLRRAMNPNEYDHRSSRLPQPYQHASRFRDQGGAGGRNHNSSSYYNYNNNNNDSRSSYSAPSQPRKKSAKKKARRVDVYDDGYDEWGQPLSDDEDDIYSMPTTFGPSGGTSGAGSGPGRSAETDIKVIDTVTLIKALGIRWYEEDKNPNAKEPEDPNVRDMCHAIKLRHSPFARNISQFVYDNAGNDAHYTVIALAEMFRWWTEAVDVRRRAADAVPDVVRTGAGPGTDTRSQQRFDVDASKLDVSTPAPAPPPPSRPPPKRESDDAAVSAERQKKKRKAANVNNSLETLILEFECLRSVWRSFESGEKHIAFIAVDIEQYEYDHNYTTEVGWSILYPTQLMEVDLEGAKEGIIASHFVVDENRHLSNGRYVKHNRDHFLRGSKASEKVDGAEQLMNKTSLASETRIFEKLQKKLKRFGKHNIQVYLVFHDATGDLPVLERWEVFGDAEVLPFFDGDTGKHREPLPNSSSSKPRQHIWTVDTQRLMRAYQHSTQTASIKTMCEELVLHPTLLDKRFHNAGNDAFYTLFGMKAMASGPELSELRKKKQEERKRLPPKAARVQLTSWDQDFVEQEPDVKDEQTAAQALRPDISQIPGSQERLEPLFALSNSWHDFPCAYIAIRSVVVDGQVIELAWSVIDRRRMGVQLDSLFQQQGASTSSSTVPPTDSLAQPQRTYHCIDMANVSRLSKAGDKFHKAFGAMQVAEDKDVILAEKAGAQVLPNGTVATTQKRMARQLRAVIRKLRQTPGTLYFVFHGPVENTPIPKLCIPNEELPPELQDSRSAAGPREPTELSSDEEKLADIQIFDTSLLFERYVEKVETVTSADAQCLENTNPTLDHMCDEFHLCGGAQVDTANVGNAAHLLLRAIEYMATCNPIHHANADNAAADQGRTQEQLARLRVFPPNLEELGAGP</sequence>
<evidence type="ECO:0000313" key="4">
    <source>
        <dbReference type="Proteomes" id="UP001176521"/>
    </source>
</evidence>
<feature type="compositionally biased region" description="Basic and acidic residues" evidence="1">
    <location>
        <begin position="539"/>
        <end position="549"/>
    </location>
</feature>
<feature type="region of interest" description="Disordered" evidence="1">
    <location>
        <begin position="294"/>
        <end position="428"/>
    </location>
</feature>
<proteinExistence type="predicted"/>
<dbReference type="PANTHER" id="PTHR28083:SF1">
    <property type="entry name" value="GOOD FOR FULL DBP5 ACTIVITY PROTEIN 2"/>
    <property type="match status" value="1"/>
</dbReference>
<accession>A0AAN6JLI8</accession>
<comment type="caution">
    <text evidence="3">The sequence shown here is derived from an EMBL/GenBank/DDBJ whole genome shotgun (WGS) entry which is preliminary data.</text>
</comment>
<dbReference type="PANTHER" id="PTHR28083">
    <property type="entry name" value="GOOD FOR FULL DBP5 ACTIVITY PROTEIN 2"/>
    <property type="match status" value="1"/>
</dbReference>
<feature type="domain" description="Gfd2/YDR514C-like C-terminal" evidence="2">
    <location>
        <begin position="620"/>
        <end position="840"/>
    </location>
</feature>
<dbReference type="Pfam" id="PF21762">
    <property type="entry name" value="DEDDh_C"/>
    <property type="match status" value="1"/>
</dbReference>
<feature type="compositionally biased region" description="Basic residues" evidence="1">
    <location>
        <begin position="371"/>
        <end position="381"/>
    </location>
</feature>
<dbReference type="InterPro" id="IPR048519">
    <property type="entry name" value="Gfd2/YDR514C-like_C"/>
</dbReference>
<name>A0AAN6JLI8_9BASI</name>
<dbReference type="Proteomes" id="UP001176521">
    <property type="component" value="Unassembled WGS sequence"/>
</dbReference>
<feature type="compositionally biased region" description="Pro residues" evidence="1">
    <location>
        <begin position="556"/>
        <end position="565"/>
    </location>
</feature>
<reference evidence="3" key="1">
    <citation type="journal article" date="2023" name="PhytoFront">
        <title>Draft Genome Resources of Seven Strains of Tilletia horrida, Causal Agent of Kernel Smut of Rice.</title>
        <authorList>
            <person name="Khanal S."/>
            <person name="Antony Babu S."/>
            <person name="Zhou X.G."/>
        </authorList>
    </citation>
    <scope>NUCLEOTIDE SEQUENCE</scope>
    <source>
        <strain evidence="3">TX3</strain>
    </source>
</reference>
<dbReference type="GO" id="GO:0005634">
    <property type="term" value="C:nucleus"/>
    <property type="evidence" value="ECO:0007669"/>
    <property type="project" value="TreeGrafter"/>
</dbReference>
<feature type="compositionally biased region" description="Gly residues" evidence="1">
    <location>
        <begin position="413"/>
        <end position="424"/>
    </location>
</feature>
<dbReference type="AlphaFoldDB" id="A0AAN6JLI8"/>
<feature type="compositionally biased region" description="Low complexity" evidence="1">
    <location>
        <begin position="76"/>
        <end position="92"/>
    </location>
</feature>
<protein>
    <recommendedName>
        <fullName evidence="2">Gfd2/YDR514C-like C-terminal domain-containing protein</fullName>
    </recommendedName>
</protein>
<keyword evidence="4" id="KW-1185">Reference proteome</keyword>
<feature type="compositionally biased region" description="Low complexity" evidence="1">
    <location>
        <begin position="347"/>
        <end position="370"/>
    </location>
</feature>
<feature type="region of interest" description="Disordered" evidence="1">
    <location>
        <begin position="526"/>
        <end position="587"/>
    </location>
</feature>
<organism evidence="3 4">
    <name type="scientific">Tilletia horrida</name>
    <dbReference type="NCBI Taxonomy" id="155126"/>
    <lineage>
        <taxon>Eukaryota</taxon>
        <taxon>Fungi</taxon>
        <taxon>Dikarya</taxon>
        <taxon>Basidiomycota</taxon>
        <taxon>Ustilaginomycotina</taxon>
        <taxon>Exobasidiomycetes</taxon>
        <taxon>Tilletiales</taxon>
        <taxon>Tilletiaceae</taxon>
        <taxon>Tilletia</taxon>
    </lineage>
</organism>
<feature type="compositionally biased region" description="Basic and acidic residues" evidence="1">
    <location>
        <begin position="61"/>
        <end position="70"/>
    </location>
</feature>
<gene>
    <name evidence="3" type="ORF">OC842_002572</name>
</gene>
<dbReference type="EMBL" id="JAPDMQ010000112">
    <property type="protein sequence ID" value="KAK0534642.1"/>
    <property type="molecule type" value="Genomic_DNA"/>
</dbReference>
<feature type="compositionally biased region" description="Basic and acidic residues" evidence="1">
    <location>
        <begin position="294"/>
        <end position="310"/>
    </location>
</feature>